<dbReference type="SUPFAM" id="SSF48403">
    <property type="entry name" value="Ankyrin repeat"/>
    <property type="match status" value="1"/>
</dbReference>
<organism evidence="4 5">
    <name type="scientific">Madurella fahalii</name>
    <dbReference type="NCBI Taxonomy" id="1157608"/>
    <lineage>
        <taxon>Eukaryota</taxon>
        <taxon>Fungi</taxon>
        <taxon>Dikarya</taxon>
        <taxon>Ascomycota</taxon>
        <taxon>Pezizomycotina</taxon>
        <taxon>Sordariomycetes</taxon>
        <taxon>Sordariomycetidae</taxon>
        <taxon>Sordariales</taxon>
        <taxon>Sordariales incertae sedis</taxon>
        <taxon>Madurella</taxon>
    </lineage>
</organism>
<dbReference type="Pfam" id="PF12796">
    <property type="entry name" value="Ank_2"/>
    <property type="match status" value="1"/>
</dbReference>
<evidence type="ECO:0000256" key="2">
    <source>
        <dbReference type="ARBA" id="ARBA00023043"/>
    </source>
</evidence>
<dbReference type="PROSITE" id="PS50088">
    <property type="entry name" value="ANK_REPEAT"/>
    <property type="match status" value="1"/>
</dbReference>
<evidence type="ECO:0000313" key="4">
    <source>
        <dbReference type="EMBL" id="GAB1319444.1"/>
    </source>
</evidence>
<dbReference type="EMBL" id="BAAFSV010000005">
    <property type="protein sequence ID" value="GAB1319444.1"/>
    <property type="molecule type" value="Genomic_DNA"/>
</dbReference>
<dbReference type="PROSITE" id="PS50297">
    <property type="entry name" value="ANK_REP_REGION"/>
    <property type="match status" value="1"/>
</dbReference>
<dbReference type="InterPro" id="IPR002110">
    <property type="entry name" value="Ankyrin_rpt"/>
</dbReference>
<proteinExistence type="predicted"/>
<evidence type="ECO:0008006" key="6">
    <source>
        <dbReference type="Google" id="ProtNLM"/>
    </source>
</evidence>
<dbReference type="PANTHER" id="PTHR24189">
    <property type="entry name" value="MYOTROPHIN"/>
    <property type="match status" value="1"/>
</dbReference>
<comment type="caution">
    <text evidence="4">The sequence shown here is derived from an EMBL/GenBank/DDBJ whole genome shotgun (WGS) entry which is preliminary data.</text>
</comment>
<dbReference type="GeneID" id="98180396"/>
<sequence>MNPNMEEACSNGDLEALQKCLEMMRKPTADNDGDAGILDRLQPGSIDVIHKAASISVECRQLSTFTFLLDRVGELIITGPIVRSICSNADRLEFCTALLQRGYALSSPQSIQWLLDHGADPNKPPLTSSRLDLLAIAAATSAPQVVELLVKYGAKTRGTQALHMAADASANLIDADEDEWEVDPTRVAILRILLDAGANINEMEPDPKGPAFGYRDPRQRALWTGTPLHHAVYRGSVEAVECLLSHGADVLAPSWSGHIPMQAAEKAGRQYIIDMLMRYM</sequence>
<evidence type="ECO:0000313" key="5">
    <source>
        <dbReference type="Proteomes" id="UP001628179"/>
    </source>
</evidence>
<keyword evidence="2 3" id="KW-0040">ANK repeat</keyword>
<name>A0ABQ0GNY4_9PEZI</name>
<reference evidence="4 5" key="1">
    <citation type="submission" date="2024-09" db="EMBL/GenBank/DDBJ databases">
        <title>Itraconazole resistance in Madurella fahalii resulting from another homologue of gene encoding cytochrome P450 14-alpha sterol demethylase (CYP51).</title>
        <authorList>
            <person name="Yoshioka I."/>
            <person name="Fahal A.H."/>
            <person name="Kaneko S."/>
            <person name="Yaguchi T."/>
        </authorList>
    </citation>
    <scope>NUCLEOTIDE SEQUENCE [LARGE SCALE GENOMIC DNA]</scope>
    <source>
        <strain evidence="4 5">IFM 68171</strain>
    </source>
</reference>
<dbReference type="Proteomes" id="UP001628179">
    <property type="component" value="Unassembled WGS sequence"/>
</dbReference>
<dbReference type="SMART" id="SM00248">
    <property type="entry name" value="ANK"/>
    <property type="match status" value="2"/>
</dbReference>
<dbReference type="Gene3D" id="1.25.40.20">
    <property type="entry name" value="Ankyrin repeat-containing domain"/>
    <property type="match status" value="1"/>
</dbReference>
<feature type="repeat" description="ANK" evidence="3">
    <location>
        <begin position="226"/>
        <end position="250"/>
    </location>
</feature>
<evidence type="ECO:0000256" key="3">
    <source>
        <dbReference type="PROSITE-ProRule" id="PRU00023"/>
    </source>
</evidence>
<dbReference type="PANTHER" id="PTHR24189:SF50">
    <property type="entry name" value="ANKYRIN REPEAT AND SOCS BOX PROTEIN 2"/>
    <property type="match status" value="1"/>
</dbReference>
<keyword evidence="5" id="KW-1185">Reference proteome</keyword>
<dbReference type="RefSeq" id="XP_070921174.1">
    <property type="nucleotide sequence ID" value="XM_071065073.1"/>
</dbReference>
<keyword evidence="1" id="KW-0677">Repeat</keyword>
<accession>A0ABQ0GNY4</accession>
<dbReference type="InterPro" id="IPR050745">
    <property type="entry name" value="Multifunctional_regulatory"/>
</dbReference>
<protein>
    <recommendedName>
        <fullName evidence="6">Ankyrin</fullName>
    </recommendedName>
</protein>
<dbReference type="InterPro" id="IPR036770">
    <property type="entry name" value="Ankyrin_rpt-contain_sf"/>
</dbReference>
<evidence type="ECO:0000256" key="1">
    <source>
        <dbReference type="ARBA" id="ARBA00022737"/>
    </source>
</evidence>
<gene>
    <name evidence="4" type="ORF">MFIFM68171_09654</name>
</gene>